<dbReference type="Gene3D" id="1.10.510.10">
    <property type="entry name" value="Transferase(Phosphotransferase) domain 1"/>
    <property type="match status" value="1"/>
</dbReference>
<keyword evidence="1" id="KW-0547">Nucleotide-binding</keyword>
<evidence type="ECO:0000313" key="5">
    <source>
        <dbReference type="Proteomes" id="UP000026915"/>
    </source>
</evidence>
<dbReference type="AlphaFoldDB" id="A0A061EUK1"/>
<name>A0A061EUK1_THECC</name>
<dbReference type="GO" id="GO:0005524">
    <property type="term" value="F:ATP binding"/>
    <property type="evidence" value="ECO:0007669"/>
    <property type="project" value="UniProtKB-KW"/>
</dbReference>
<dbReference type="PANTHER" id="PTHR27007">
    <property type="match status" value="1"/>
</dbReference>
<dbReference type="InterPro" id="IPR011009">
    <property type="entry name" value="Kinase-like_dom_sf"/>
</dbReference>
<protein>
    <submittedName>
        <fullName evidence="4">Kinase, putative</fullName>
    </submittedName>
</protein>
<evidence type="ECO:0000259" key="3">
    <source>
        <dbReference type="PROSITE" id="PS50011"/>
    </source>
</evidence>
<sequence length="108" mass="12531">MRRNVGKFIGWCLRENEFFLVYEYIPNNNLESHLHGNETSLPWYIWYKVAKNLVSAIQYLHEGAEKCAIHRDIKSENILLDKYFIAKLGDFGIAKLKGLRTSQTSVGP</sequence>
<dbReference type="OMA" id="CLRENEF"/>
<dbReference type="HOGENOM" id="CLU_2201826_0_0_1"/>
<dbReference type="PROSITE" id="PS50011">
    <property type="entry name" value="PROTEIN_KINASE_DOM"/>
    <property type="match status" value="1"/>
</dbReference>
<reference evidence="4 5" key="1">
    <citation type="journal article" date="2013" name="Genome Biol.">
        <title>The genome sequence of the most widely cultivated cacao type and its use to identify candidate genes regulating pod color.</title>
        <authorList>
            <person name="Motamayor J.C."/>
            <person name="Mockaitis K."/>
            <person name="Schmutz J."/>
            <person name="Haiminen N."/>
            <person name="Iii D.L."/>
            <person name="Cornejo O."/>
            <person name="Findley S.D."/>
            <person name="Zheng P."/>
            <person name="Utro F."/>
            <person name="Royaert S."/>
            <person name="Saski C."/>
            <person name="Jenkins J."/>
            <person name="Podicheti R."/>
            <person name="Zhao M."/>
            <person name="Scheffler B.E."/>
            <person name="Stack J.C."/>
            <person name="Feltus F.A."/>
            <person name="Mustiga G.M."/>
            <person name="Amores F."/>
            <person name="Phillips W."/>
            <person name="Marelli J.P."/>
            <person name="May G.D."/>
            <person name="Shapiro H."/>
            <person name="Ma J."/>
            <person name="Bustamante C.D."/>
            <person name="Schnell R.J."/>
            <person name="Main D."/>
            <person name="Gilbert D."/>
            <person name="Parida L."/>
            <person name="Kuhn D.N."/>
        </authorList>
    </citation>
    <scope>NUCLEOTIDE SEQUENCE [LARGE SCALE GENOMIC DNA]</scope>
    <source>
        <strain evidence="5">cv. Matina 1-6</strain>
    </source>
</reference>
<dbReference type="EMBL" id="CM001883">
    <property type="protein sequence ID" value="EOY08496.1"/>
    <property type="molecule type" value="Genomic_DNA"/>
</dbReference>
<dbReference type="Gramene" id="EOY08496">
    <property type="protein sequence ID" value="EOY08496"/>
    <property type="gene ID" value="TCM_022974"/>
</dbReference>
<organism evidence="4 5">
    <name type="scientific">Theobroma cacao</name>
    <name type="common">Cacao</name>
    <name type="synonym">Cocoa</name>
    <dbReference type="NCBI Taxonomy" id="3641"/>
    <lineage>
        <taxon>Eukaryota</taxon>
        <taxon>Viridiplantae</taxon>
        <taxon>Streptophyta</taxon>
        <taxon>Embryophyta</taxon>
        <taxon>Tracheophyta</taxon>
        <taxon>Spermatophyta</taxon>
        <taxon>Magnoliopsida</taxon>
        <taxon>eudicotyledons</taxon>
        <taxon>Gunneridae</taxon>
        <taxon>Pentapetalae</taxon>
        <taxon>rosids</taxon>
        <taxon>malvids</taxon>
        <taxon>Malvales</taxon>
        <taxon>Malvaceae</taxon>
        <taxon>Byttnerioideae</taxon>
        <taxon>Theobroma</taxon>
    </lineage>
</organism>
<dbReference type="GO" id="GO:0004672">
    <property type="term" value="F:protein kinase activity"/>
    <property type="evidence" value="ECO:0007669"/>
    <property type="project" value="InterPro"/>
</dbReference>
<keyword evidence="5" id="KW-1185">Reference proteome</keyword>
<dbReference type="InParanoid" id="A0A061EUK1"/>
<dbReference type="InterPro" id="IPR050528">
    <property type="entry name" value="L-type_Lectin-RKs"/>
</dbReference>
<accession>A0A061EUK1</accession>
<dbReference type="InterPro" id="IPR000719">
    <property type="entry name" value="Prot_kinase_dom"/>
</dbReference>
<keyword evidence="4" id="KW-0808">Transferase</keyword>
<dbReference type="InterPro" id="IPR001245">
    <property type="entry name" value="Ser-Thr/Tyr_kinase_cat_dom"/>
</dbReference>
<evidence type="ECO:0000256" key="1">
    <source>
        <dbReference type="ARBA" id="ARBA00022741"/>
    </source>
</evidence>
<evidence type="ECO:0000256" key="2">
    <source>
        <dbReference type="ARBA" id="ARBA00022840"/>
    </source>
</evidence>
<evidence type="ECO:0000313" key="4">
    <source>
        <dbReference type="EMBL" id="EOY08496.1"/>
    </source>
</evidence>
<gene>
    <name evidence="4" type="ORF">TCM_022974</name>
</gene>
<keyword evidence="4" id="KW-0418">Kinase</keyword>
<keyword evidence="2" id="KW-0067">ATP-binding</keyword>
<dbReference type="Proteomes" id="UP000026915">
    <property type="component" value="Chromosome 5"/>
</dbReference>
<dbReference type="SUPFAM" id="SSF56112">
    <property type="entry name" value="Protein kinase-like (PK-like)"/>
    <property type="match status" value="1"/>
</dbReference>
<proteinExistence type="predicted"/>
<dbReference type="Pfam" id="PF07714">
    <property type="entry name" value="PK_Tyr_Ser-Thr"/>
    <property type="match status" value="1"/>
</dbReference>
<dbReference type="eggNOG" id="ENOG502R5Z1">
    <property type="taxonomic scope" value="Eukaryota"/>
</dbReference>
<feature type="domain" description="Protein kinase" evidence="3">
    <location>
        <begin position="1"/>
        <end position="108"/>
    </location>
</feature>